<evidence type="ECO:0000313" key="2">
    <source>
        <dbReference type="Proteomes" id="UP000467841"/>
    </source>
</evidence>
<dbReference type="Proteomes" id="UP000467841">
    <property type="component" value="Unassembled WGS sequence"/>
</dbReference>
<gene>
    <name evidence="1" type="ORF">MERR_LOCUS49636</name>
</gene>
<dbReference type="EMBL" id="CACVBM020001940">
    <property type="protein sequence ID" value="CAA7062400.1"/>
    <property type="molecule type" value="Genomic_DNA"/>
</dbReference>
<proteinExistence type="predicted"/>
<sequence length="85" mass="9758">MLYESVDIPDLDIDEMGIVFTQSNHAAAPFMALRIVQYLLSMSNNQRVQMIEIVTTLLVRHTESVRRRNRVAVRKTQNQTAALVE</sequence>
<comment type="caution">
    <text evidence="1">The sequence shown here is derived from an EMBL/GenBank/DDBJ whole genome shotgun (WGS) entry which is preliminary data.</text>
</comment>
<protein>
    <submittedName>
        <fullName evidence="1">Uncharacterized protein</fullName>
    </submittedName>
</protein>
<accession>A0A6D2LC89</accession>
<reference evidence="1" key="1">
    <citation type="submission" date="2020-01" db="EMBL/GenBank/DDBJ databases">
        <authorList>
            <person name="Mishra B."/>
        </authorList>
    </citation>
    <scope>NUCLEOTIDE SEQUENCE [LARGE SCALE GENOMIC DNA]</scope>
</reference>
<organism evidence="1 2">
    <name type="scientific">Microthlaspi erraticum</name>
    <dbReference type="NCBI Taxonomy" id="1685480"/>
    <lineage>
        <taxon>Eukaryota</taxon>
        <taxon>Viridiplantae</taxon>
        <taxon>Streptophyta</taxon>
        <taxon>Embryophyta</taxon>
        <taxon>Tracheophyta</taxon>
        <taxon>Spermatophyta</taxon>
        <taxon>Magnoliopsida</taxon>
        <taxon>eudicotyledons</taxon>
        <taxon>Gunneridae</taxon>
        <taxon>Pentapetalae</taxon>
        <taxon>rosids</taxon>
        <taxon>malvids</taxon>
        <taxon>Brassicales</taxon>
        <taxon>Brassicaceae</taxon>
        <taxon>Coluteocarpeae</taxon>
        <taxon>Microthlaspi</taxon>
    </lineage>
</organism>
<evidence type="ECO:0000313" key="1">
    <source>
        <dbReference type="EMBL" id="CAA7062400.1"/>
    </source>
</evidence>
<name>A0A6D2LC89_9BRAS</name>
<dbReference type="AlphaFoldDB" id="A0A6D2LC89"/>
<keyword evidence="2" id="KW-1185">Reference proteome</keyword>